<dbReference type="EMBL" id="LEKV01004327">
    <property type="protein sequence ID" value="KVH96346.1"/>
    <property type="molecule type" value="Genomic_DNA"/>
</dbReference>
<gene>
    <name evidence="2" type="ORF">Ccrd_001569</name>
</gene>
<evidence type="ECO:0000256" key="1">
    <source>
        <dbReference type="SAM" id="MobiDB-lite"/>
    </source>
</evidence>
<dbReference type="AlphaFoldDB" id="A0A103XT17"/>
<keyword evidence="3" id="KW-1185">Reference proteome</keyword>
<sequence length="67" mass="7369">MLWKRAYKAVSNEVDDLKAMILEMRGSNENTSSASSVPVTSIDRPQATTKLQPLKLSGTSSTMENPR</sequence>
<protein>
    <submittedName>
        <fullName evidence="2">Uncharacterized protein</fullName>
    </submittedName>
</protein>
<reference evidence="2 3" key="1">
    <citation type="journal article" date="2016" name="Sci. Rep.">
        <title>The genome sequence of the outbreeding globe artichoke constructed de novo incorporating a phase-aware low-pass sequencing strategy of F1 progeny.</title>
        <authorList>
            <person name="Scaglione D."/>
            <person name="Reyes-Chin-Wo S."/>
            <person name="Acquadro A."/>
            <person name="Froenicke L."/>
            <person name="Portis E."/>
            <person name="Beitel C."/>
            <person name="Tirone M."/>
            <person name="Mauro R."/>
            <person name="Lo Monaco A."/>
            <person name="Mauromicale G."/>
            <person name="Faccioli P."/>
            <person name="Cattivelli L."/>
            <person name="Rieseberg L."/>
            <person name="Michelmore R."/>
            <person name="Lanteri S."/>
        </authorList>
    </citation>
    <scope>NUCLEOTIDE SEQUENCE [LARGE SCALE GENOMIC DNA]</scope>
    <source>
        <strain evidence="2">2C</strain>
    </source>
</reference>
<evidence type="ECO:0000313" key="2">
    <source>
        <dbReference type="EMBL" id="KVH96346.1"/>
    </source>
</evidence>
<proteinExistence type="predicted"/>
<organism evidence="2 3">
    <name type="scientific">Cynara cardunculus var. scolymus</name>
    <name type="common">Globe artichoke</name>
    <name type="synonym">Cynara scolymus</name>
    <dbReference type="NCBI Taxonomy" id="59895"/>
    <lineage>
        <taxon>Eukaryota</taxon>
        <taxon>Viridiplantae</taxon>
        <taxon>Streptophyta</taxon>
        <taxon>Embryophyta</taxon>
        <taxon>Tracheophyta</taxon>
        <taxon>Spermatophyta</taxon>
        <taxon>Magnoliopsida</taxon>
        <taxon>eudicotyledons</taxon>
        <taxon>Gunneridae</taxon>
        <taxon>Pentapetalae</taxon>
        <taxon>asterids</taxon>
        <taxon>campanulids</taxon>
        <taxon>Asterales</taxon>
        <taxon>Asteraceae</taxon>
        <taxon>Carduoideae</taxon>
        <taxon>Cardueae</taxon>
        <taxon>Carduinae</taxon>
        <taxon>Cynara</taxon>
    </lineage>
</organism>
<feature type="region of interest" description="Disordered" evidence="1">
    <location>
        <begin position="26"/>
        <end position="67"/>
    </location>
</feature>
<name>A0A103XT17_CYNCS</name>
<dbReference type="Proteomes" id="UP000243975">
    <property type="component" value="Unassembled WGS sequence"/>
</dbReference>
<accession>A0A103XT17</accession>
<comment type="caution">
    <text evidence="2">The sequence shown here is derived from an EMBL/GenBank/DDBJ whole genome shotgun (WGS) entry which is preliminary data.</text>
</comment>
<feature type="non-terminal residue" evidence="2">
    <location>
        <position position="1"/>
    </location>
</feature>
<feature type="compositionally biased region" description="Polar residues" evidence="1">
    <location>
        <begin position="27"/>
        <end position="39"/>
    </location>
</feature>
<evidence type="ECO:0000313" key="3">
    <source>
        <dbReference type="Proteomes" id="UP000243975"/>
    </source>
</evidence>
<dbReference type="Gramene" id="KVH96346">
    <property type="protein sequence ID" value="KVH96346"/>
    <property type="gene ID" value="Ccrd_001569"/>
</dbReference>
<feature type="compositionally biased region" description="Polar residues" evidence="1">
    <location>
        <begin position="46"/>
        <end position="67"/>
    </location>
</feature>